<dbReference type="Pfam" id="PF06738">
    <property type="entry name" value="ThrE"/>
    <property type="match status" value="1"/>
</dbReference>
<sequence length="410" mass="42550">MSPNESQHDRTEFVVELSRRLHAYGTTAQRLEAAVGKVAKRLGLACEIWANPTGIIISFGGGVGAGGGPENTRVLRMAPGDIDLAKLCEADAIAERVLAGQMGVRDGAVALRALDHPETAAFQWLTVACFGLTSGSVAALFATGPAAMLTSTLIGLLIGLLCLFAAGRPRLAEALDALAALVATTIAFAVSHFITPLPLNSVVIASIIVLLPGLTLTTAVSELAAQQWVAGTARFAGAVTTLLKLTFGAVAAMQLGRALGWQLSDPMAVVHPEWLTGLALVAAAFAFAVLFRAKLSDYPLVIGAACLAFLVTRFAGQAFGSDAGVFFAGLIISAASNLYARLSNRPGAIIRVPGIILLVPGSTGFKSLSFLFERDVFLGLDAAFTVMTVLISLVAGLLFGNLLVPARRNL</sequence>
<feature type="transmembrane region" description="Helical" evidence="6">
    <location>
        <begin position="235"/>
        <end position="254"/>
    </location>
</feature>
<evidence type="ECO:0000256" key="1">
    <source>
        <dbReference type="ARBA" id="ARBA00004141"/>
    </source>
</evidence>
<organism evidence="9 10">
    <name type="scientific">Pseudomarimonas arenosa</name>
    <dbReference type="NCBI Taxonomy" id="2774145"/>
    <lineage>
        <taxon>Bacteria</taxon>
        <taxon>Pseudomonadati</taxon>
        <taxon>Pseudomonadota</taxon>
        <taxon>Gammaproteobacteria</taxon>
        <taxon>Lysobacterales</taxon>
        <taxon>Lysobacteraceae</taxon>
        <taxon>Pseudomarimonas</taxon>
    </lineage>
</organism>
<comment type="similarity">
    <text evidence="5">Belongs to the ThrE exporter (TC 2.A.79) family.</text>
</comment>
<keyword evidence="10" id="KW-1185">Reference proteome</keyword>
<gene>
    <name evidence="9" type="ORF">IFO71_06755</name>
</gene>
<feature type="transmembrane region" description="Helical" evidence="6">
    <location>
        <begin position="352"/>
        <end position="372"/>
    </location>
</feature>
<dbReference type="GO" id="GO:0016020">
    <property type="term" value="C:membrane"/>
    <property type="evidence" value="ECO:0007669"/>
    <property type="project" value="UniProtKB-SubCell"/>
</dbReference>
<dbReference type="InterPro" id="IPR010619">
    <property type="entry name" value="ThrE-like_N"/>
</dbReference>
<evidence type="ECO:0000256" key="6">
    <source>
        <dbReference type="SAM" id="Phobius"/>
    </source>
</evidence>
<feature type="transmembrane region" description="Helical" evidence="6">
    <location>
        <begin position="298"/>
        <end position="316"/>
    </location>
</feature>
<evidence type="ECO:0000256" key="4">
    <source>
        <dbReference type="ARBA" id="ARBA00023136"/>
    </source>
</evidence>
<keyword evidence="4 6" id="KW-0472">Membrane</keyword>
<dbReference type="PANTHER" id="PTHR31082:SF4">
    <property type="entry name" value="PHEROMONE-REGULATED MEMBRANE PROTEIN 10"/>
    <property type="match status" value="1"/>
</dbReference>
<dbReference type="GO" id="GO:0022857">
    <property type="term" value="F:transmembrane transporter activity"/>
    <property type="evidence" value="ECO:0007669"/>
    <property type="project" value="InterPro"/>
</dbReference>
<feature type="transmembrane region" description="Helical" evidence="6">
    <location>
        <begin position="274"/>
        <end position="291"/>
    </location>
</feature>
<comment type="caution">
    <text evidence="9">The sequence shown here is derived from an EMBL/GenBank/DDBJ whole genome shotgun (WGS) entry which is preliminary data.</text>
</comment>
<feature type="domain" description="Threonine/Serine exporter ThrE" evidence="8">
    <location>
        <begin position="281"/>
        <end position="400"/>
    </location>
</feature>
<feature type="transmembrane region" description="Helical" evidence="6">
    <location>
        <begin position="174"/>
        <end position="195"/>
    </location>
</feature>
<dbReference type="InterPro" id="IPR024528">
    <property type="entry name" value="ThrE_2"/>
</dbReference>
<name>A0AAW3ZIS7_9GAMM</name>
<evidence type="ECO:0000259" key="8">
    <source>
        <dbReference type="Pfam" id="PF12821"/>
    </source>
</evidence>
<evidence type="ECO:0000313" key="10">
    <source>
        <dbReference type="Proteomes" id="UP000613768"/>
    </source>
</evidence>
<evidence type="ECO:0000259" key="7">
    <source>
        <dbReference type="Pfam" id="PF06738"/>
    </source>
</evidence>
<dbReference type="RefSeq" id="WP_192028788.1">
    <property type="nucleotide sequence ID" value="NZ_JACYTR010000009.1"/>
</dbReference>
<feature type="transmembrane region" description="Helical" evidence="6">
    <location>
        <begin position="148"/>
        <end position="167"/>
    </location>
</feature>
<dbReference type="Proteomes" id="UP000613768">
    <property type="component" value="Unassembled WGS sequence"/>
</dbReference>
<evidence type="ECO:0000313" key="9">
    <source>
        <dbReference type="EMBL" id="MBD8525439.1"/>
    </source>
</evidence>
<dbReference type="Pfam" id="PF12821">
    <property type="entry name" value="ThrE_2"/>
    <property type="match status" value="1"/>
</dbReference>
<dbReference type="EMBL" id="JACYTR010000009">
    <property type="protein sequence ID" value="MBD8525439.1"/>
    <property type="molecule type" value="Genomic_DNA"/>
</dbReference>
<feature type="domain" description="Threonine/serine exporter-like N-terminal" evidence="7">
    <location>
        <begin position="13"/>
        <end position="255"/>
    </location>
</feature>
<dbReference type="PANTHER" id="PTHR31082">
    <property type="entry name" value="PHEROMONE-REGULATED MEMBRANE PROTEIN 10"/>
    <property type="match status" value="1"/>
</dbReference>
<dbReference type="InterPro" id="IPR051361">
    <property type="entry name" value="ThrE/Ser_Exporter"/>
</dbReference>
<reference evidence="9 10" key="1">
    <citation type="submission" date="2020-09" db="EMBL/GenBank/DDBJ databases">
        <title>Pseudoxanthomonas sp. CAU 1598 isolated from sand of Yaerae Beach.</title>
        <authorList>
            <person name="Kim W."/>
        </authorList>
    </citation>
    <scope>NUCLEOTIDE SEQUENCE [LARGE SCALE GENOMIC DNA]</scope>
    <source>
        <strain evidence="9 10">CAU 1598</strain>
    </source>
</reference>
<accession>A0AAW3ZIS7</accession>
<dbReference type="AlphaFoldDB" id="A0AAW3ZIS7"/>
<evidence type="ECO:0000256" key="5">
    <source>
        <dbReference type="ARBA" id="ARBA00034125"/>
    </source>
</evidence>
<keyword evidence="2 6" id="KW-0812">Transmembrane</keyword>
<keyword evidence="3 6" id="KW-1133">Transmembrane helix</keyword>
<evidence type="ECO:0000256" key="2">
    <source>
        <dbReference type="ARBA" id="ARBA00022692"/>
    </source>
</evidence>
<protein>
    <submittedName>
        <fullName evidence="9">Threonine/serine exporter family protein</fullName>
    </submittedName>
</protein>
<feature type="transmembrane region" description="Helical" evidence="6">
    <location>
        <begin position="384"/>
        <end position="404"/>
    </location>
</feature>
<proteinExistence type="inferred from homology"/>
<evidence type="ECO:0000256" key="3">
    <source>
        <dbReference type="ARBA" id="ARBA00022989"/>
    </source>
</evidence>
<feature type="transmembrane region" description="Helical" evidence="6">
    <location>
        <begin position="322"/>
        <end position="340"/>
    </location>
</feature>
<comment type="subcellular location">
    <subcellularLocation>
        <location evidence="1">Membrane</location>
        <topology evidence="1">Multi-pass membrane protein</topology>
    </subcellularLocation>
</comment>
<feature type="transmembrane region" description="Helical" evidence="6">
    <location>
        <begin position="201"/>
        <end position="223"/>
    </location>
</feature>
<feature type="transmembrane region" description="Helical" evidence="6">
    <location>
        <begin position="121"/>
        <end position="142"/>
    </location>
</feature>